<protein>
    <submittedName>
        <fullName evidence="3">LysM-like endolysin</fullName>
    </submittedName>
</protein>
<keyword evidence="1" id="KW-0175">Coiled coil</keyword>
<feature type="compositionally biased region" description="Low complexity" evidence="2">
    <location>
        <begin position="833"/>
        <end position="858"/>
    </location>
</feature>
<feature type="compositionally biased region" description="Low complexity" evidence="2">
    <location>
        <begin position="796"/>
        <end position="808"/>
    </location>
</feature>
<feature type="compositionally biased region" description="Gly residues" evidence="2">
    <location>
        <begin position="564"/>
        <end position="581"/>
    </location>
</feature>
<feature type="region of interest" description="Disordered" evidence="2">
    <location>
        <begin position="564"/>
        <end position="585"/>
    </location>
</feature>
<accession>A0A249XSP0</accession>
<reference evidence="4" key="1">
    <citation type="submission" date="2017-08" db="EMBL/GenBank/DDBJ databases">
        <authorList>
            <person name="de Groot N.N."/>
        </authorList>
    </citation>
    <scope>NUCLEOTIDE SEQUENCE [LARGE SCALE GENOMIC DNA]</scope>
</reference>
<feature type="region of interest" description="Disordered" evidence="2">
    <location>
        <begin position="79"/>
        <end position="121"/>
    </location>
</feature>
<evidence type="ECO:0000256" key="1">
    <source>
        <dbReference type="SAM" id="Coils"/>
    </source>
</evidence>
<feature type="compositionally biased region" description="Gly residues" evidence="2">
    <location>
        <begin position="299"/>
        <end position="321"/>
    </location>
</feature>
<evidence type="ECO:0000313" key="4">
    <source>
        <dbReference type="Proteomes" id="UP000226037"/>
    </source>
</evidence>
<feature type="region of interest" description="Disordered" evidence="2">
    <location>
        <begin position="517"/>
        <end position="538"/>
    </location>
</feature>
<feature type="region of interest" description="Disordered" evidence="2">
    <location>
        <begin position="695"/>
        <end position="962"/>
    </location>
</feature>
<feature type="compositionally biased region" description="Low complexity" evidence="2">
    <location>
        <begin position="936"/>
        <end position="955"/>
    </location>
</feature>
<organism evidence="3 4">
    <name type="scientific">Mycobacterium phage Phabba</name>
    <dbReference type="NCBI Taxonomy" id="2027899"/>
    <lineage>
        <taxon>Viruses</taxon>
        <taxon>Duplodnaviria</taxon>
        <taxon>Heunggongvirae</taxon>
        <taxon>Uroviricota</taxon>
        <taxon>Caudoviricetes</taxon>
        <taxon>Ceeclamvirinae</taxon>
        <taxon>Myrnavirus</taxon>
        <taxon>Myrnavirus phabba</taxon>
        <taxon>Myranavirus phabba</taxon>
    </lineage>
</organism>
<evidence type="ECO:0000256" key="2">
    <source>
        <dbReference type="SAM" id="MobiDB-lite"/>
    </source>
</evidence>
<feature type="compositionally biased region" description="Low complexity" evidence="2">
    <location>
        <begin position="870"/>
        <end position="911"/>
    </location>
</feature>
<feature type="region of interest" description="Disordered" evidence="2">
    <location>
        <begin position="294"/>
        <end position="329"/>
    </location>
</feature>
<feature type="coiled-coil region" evidence="1">
    <location>
        <begin position="632"/>
        <end position="666"/>
    </location>
</feature>
<gene>
    <name evidence="3" type="ORF">SEA_PHABBA_101</name>
</gene>
<feature type="compositionally biased region" description="Basic and acidic residues" evidence="2">
    <location>
        <begin position="728"/>
        <end position="737"/>
    </location>
</feature>
<feature type="compositionally biased region" description="Polar residues" evidence="2">
    <location>
        <begin position="777"/>
        <end position="795"/>
    </location>
</feature>
<name>A0A249XSP0_9CAUD</name>
<proteinExistence type="predicted"/>
<keyword evidence="4" id="KW-1185">Reference proteome</keyword>
<feature type="region of interest" description="Disordered" evidence="2">
    <location>
        <begin position="1054"/>
        <end position="1109"/>
    </location>
</feature>
<dbReference type="Proteomes" id="UP000226037">
    <property type="component" value="Segment"/>
</dbReference>
<feature type="compositionally biased region" description="Basic residues" evidence="2">
    <location>
        <begin position="520"/>
        <end position="531"/>
    </location>
</feature>
<dbReference type="EMBL" id="MF668280">
    <property type="protein sequence ID" value="ASZ74670.1"/>
    <property type="molecule type" value="Genomic_DNA"/>
</dbReference>
<sequence length="1229" mass="129873">MQHVYTDDYGYGQVIESKTTRGRTEYRVAGQDFDVWMPATKVAFAPVDRSNSVDLPYDPAPQFGVGPLTESTIQPIHEIDADERTSPADSQTFEDRSLDEGDERGDPGPNPDLFARSAALGDYPRGAGGIEAGPEEAHQHYMDQNAGQVWEHESPYYGGDPDQPSQDYMDHHGTEGWLPEDGGEEPGYNPMAAENWRGQDANAQLAFRQADVLNTDVEKTPFEPDYMIVNDTDDDYLRDVDLQEDERETTGPEGIVHFAGRIVHANPALLAVPIAEALAPAVARGVGMGAAEKVMSGGSNDGGVPGGGQGGEEGGEEGAPGGNPLTDLGNQAKEQLTKEDPLPLPDLGYGWGDMKGVMGSYRPAGLDERYADITASVDPEIARFRNDPAAFIERVGHSQSEGLNPRIAQYGEMVESDEMLRTAAWADVRAKAKRLRAEGRVHVKDVDYDRIYATVQGDHGTYDTMIKKGGAYGGNGGQSITNWHCGCEWGKWAFQRRLTFVGRLCSHGYAAYQEMQSAHVKGKPRRTRKNPRNASVHEANPAALLAPLVMRALPSLAGGAIGEGMAGGEEGGEDQGGGGMLGELNPLSGILGSRHYAEDETSQDWKIEDTGDARGALDDIREWAEKPQEEDFGNMEHRVEEIRDAVERAREEGVDADQLVASLRREAAPDTSGWDTSQDGGRTVYRQPGQNSGYVQEGDNFTPVQFDGTGSQGQEGNRYEMAGPGYTHSEDGGRDLYRAQGGEGTTGIQQQNGDTRGVEFNGQGEYGNGSRFDYDGSNDSAMSGFSDFLEQNPNVSGGQQPQQPGSSSLDEAQGNAPGSAGDAGSATPPAAPQAPQTPSVDASGTGSSESSGTGTGSTPPVDTSAANTDPGLTNPAAPGAGATTPEVDTSAAAPGSSGSTPGAGAPGSGTAVDTGAAEEQQDDTGGAAGTGSADPMSSDTGGSSMGGFDMSSIGDTVSGISDAVSSGVGAATDIASSIGDMMSSFTASRQAALESDPEWIKLAYPDGYPDHKPFNGSGGSNKMDWEQSKDVVKRDYSDGIEDVTDVPSENYLTTGLEENRRNWGDGGGTGSDGESHTARRRHADAPSIQRAGNGPRRYVEPEVVSVRGPRKQTVEAAHIPDDDFDPLAPRTAASFLDEEPSAPIDIVAQFQAANADLMSANTGPAKTQYDDFSDSPAFRKAMQRTAGRQYSLAEQAALIQEGKRGGAGNLDQLDLRGTHYEAENSVGLW</sequence>
<evidence type="ECO:0000313" key="3">
    <source>
        <dbReference type="EMBL" id="ASZ74670.1"/>
    </source>
</evidence>